<evidence type="ECO:0000313" key="9">
    <source>
        <dbReference type="Proteomes" id="UP000324897"/>
    </source>
</evidence>
<organism evidence="8 9">
    <name type="scientific">Eragrostis curvula</name>
    <name type="common">weeping love grass</name>
    <dbReference type="NCBI Taxonomy" id="38414"/>
    <lineage>
        <taxon>Eukaryota</taxon>
        <taxon>Viridiplantae</taxon>
        <taxon>Streptophyta</taxon>
        <taxon>Embryophyta</taxon>
        <taxon>Tracheophyta</taxon>
        <taxon>Spermatophyta</taxon>
        <taxon>Magnoliopsida</taxon>
        <taxon>Liliopsida</taxon>
        <taxon>Poales</taxon>
        <taxon>Poaceae</taxon>
        <taxon>PACMAD clade</taxon>
        <taxon>Chloridoideae</taxon>
        <taxon>Eragrostideae</taxon>
        <taxon>Eragrostidinae</taxon>
        <taxon>Eragrostis</taxon>
    </lineage>
</organism>
<dbReference type="InterPro" id="IPR003604">
    <property type="entry name" value="Matrin/U1-like-C_Znf_C2H2"/>
</dbReference>
<dbReference type="Gramene" id="TVU09562">
    <property type="protein sequence ID" value="TVU09562"/>
    <property type="gene ID" value="EJB05_43045"/>
</dbReference>
<reference evidence="8 9" key="1">
    <citation type="journal article" date="2019" name="Sci. Rep.">
        <title>A high-quality genome of Eragrostis curvula grass provides insights into Poaceae evolution and supports new strategies to enhance forage quality.</title>
        <authorList>
            <person name="Carballo J."/>
            <person name="Santos B.A.C.M."/>
            <person name="Zappacosta D."/>
            <person name="Garbus I."/>
            <person name="Selva J.P."/>
            <person name="Gallo C.A."/>
            <person name="Diaz A."/>
            <person name="Albertini E."/>
            <person name="Caccamo M."/>
            <person name="Echenique V."/>
        </authorList>
    </citation>
    <scope>NUCLEOTIDE SEQUENCE [LARGE SCALE GENOMIC DNA]</scope>
    <source>
        <strain evidence="9">cv. Victoria</strain>
        <tissue evidence="8">Leaf</tissue>
    </source>
</reference>
<feature type="region of interest" description="Disordered" evidence="6">
    <location>
        <begin position="114"/>
        <end position="151"/>
    </location>
</feature>
<dbReference type="Pfam" id="PF12874">
    <property type="entry name" value="zf-met"/>
    <property type="match status" value="2"/>
</dbReference>
<dbReference type="EMBL" id="RWGY01000039">
    <property type="protein sequence ID" value="TVU09562.1"/>
    <property type="molecule type" value="Genomic_DNA"/>
</dbReference>
<protein>
    <recommendedName>
        <fullName evidence="7">Matrin-type domain-containing protein</fullName>
    </recommendedName>
</protein>
<dbReference type="GO" id="GO:0005634">
    <property type="term" value="C:nucleus"/>
    <property type="evidence" value="ECO:0007669"/>
    <property type="project" value="UniProtKB-SubCell"/>
</dbReference>
<dbReference type="PANTHER" id="PTHR47487">
    <property type="entry name" value="OS06G0651300 PROTEIN-RELATED"/>
    <property type="match status" value="1"/>
</dbReference>
<sequence length="635" mass="71107">MSSPKSAMEPPGHGGPSSASDYGRLHRFPDPPPPPQARDTDALHGDAALARRREELLWEFHKVRIRQDMIFRELADIERAMVARFTPAGHWTLQVLQPSRDYCHCRPSSETSLGQMPLSLPSRCSEHPPSRCQSTQEVRPPPVYPYVERSPSPIAMRGYSEDRRSSSKQIPAEETLVPAVANAGIKPMRSALVREEVTPEHKDALVRERKADVDDGRGVQPLYASEKQSIGQTRDTKITTMVDQINESVHQSCSYRLGGQENRTFDQKRQEFSTPTPEQPRPSSDAKQQQECKTSGAREQPFSGYAEQCPTPMKQIPVEENLVIAAANGSTRPKRSVSLCHEVAPGHMRAVSGGPKVDVENGHGVQPLHEIKNQSSGQRKIEEPVMGGRMDKPLQPLRPRLTGLENTAYNEKKRIEFSERTPERTSGLKRRLSDATPPVKKPKPPEEWSCTLCDMDSSCQINLDEHLAGRLHQSNVEALRARNKSGERSSKASPGQWNKNLGKDGEPSSRDGKENLAEYCAGSRDQGEKPRGKGSVKDRLEPAPPRWTCGLCQVNCTTESDYYEHLRGRRHRENTDAISAEYRSESDRSDGDDGYTADWKRAYYCEVCDLQCNSDKMLASHLGGRRHREALEGRE</sequence>
<dbReference type="InterPro" id="IPR013087">
    <property type="entry name" value="Znf_C2H2_type"/>
</dbReference>
<gene>
    <name evidence="8" type="ORF">EJB05_43045</name>
</gene>
<evidence type="ECO:0000259" key="7">
    <source>
        <dbReference type="PROSITE" id="PS50171"/>
    </source>
</evidence>
<feature type="region of interest" description="Disordered" evidence="6">
    <location>
        <begin position="265"/>
        <end position="310"/>
    </location>
</feature>
<feature type="compositionally biased region" description="Basic and acidic residues" evidence="6">
    <location>
        <begin position="501"/>
        <end position="516"/>
    </location>
</feature>
<dbReference type="SMART" id="SM00451">
    <property type="entry name" value="ZnF_U1"/>
    <property type="match status" value="3"/>
</dbReference>
<dbReference type="Gene3D" id="3.30.160.60">
    <property type="entry name" value="Classic Zinc Finger"/>
    <property type="match status" value="3"/>
</dbReference>
<feature type="domain" description="Matrin-type" evidence="7">
    <location>
        <begin position="603"/>
        <end position="633"/>
    </location>
</feature>
<accession>A0A5J9TE50</accession>
<keyword evidence="3" id="KW-0863">Zinc-finger</keyword>
<dbReference type="SMART" id="SM00355">
    <property type="entry name" value="ZnF_C2H2"/>
    <property type="match status" value="3"/>
</dbReference>
<comment type="caution">
    <text evidence="8">The sequence shown here is derived from an EMBL/GenBank/DDBJ whole genome shotgun (WGS) entry which is preliminary data.</text>
</comment>
<dbReference type="InterPro" id="IPR036236">
    <property type="entry name" value="Znf_C2H2_sf"/>
</dbReference>
<dbReference type="PROSITE" id="PS50171">
    <property type="entry name" value="ZF_MATRIN"/>
    <property type="match status" value="1"/>
</dbReference>
<dbReference type="PANTHER" id="PTHR47487:SF11">
    <property type="entry name" value="OS09G0421800 PROTEIN"/>
    <property type="match status" value="1"/>
</dbReference>
<evidence type="ECO:0000256" key="4">
    <source>
        <dbReference type="ARBA" id="ARBA00022833"/>
    </source>
</evidence>
<feature type="compositionally biased region" description="Basic and acidic residues" evidence="6">
    <location>
        <begin position="525"/>
        <end position="540"/>
    </location>
</feature>
<keyword evidence="5" id="KW-0539">Nucleus</keyword>
<comment type="subcellular location">
    <subcellularLocation>
        <location evidence="1">Nucleus</location>
    </subcellularLocation>
</comment>
<dbReference type="InterPro" id="IPR000690">
    <property type="entry name" value="Matrin/U1-C_Znf_C2H2"/>
</dbReference>
<evidence type="ECO:0000256" key="1">
    <source>
        <dbReference type="ARBA" id="ARBA00004123"/>
    </source>
</evidence>
<dbReference type="SUPFAM" id="SSF57667">
    <property type="entry name" value="beta-beta-alpha zinc fingers"/>
    <property type="match status" value="3"/>
</dbReference>
<dbReference type="AlphaFoldDB" id="A0A5J9TE50"/>
<feature type="compositionally biased region" description="Basic and acidic residues" evidence="6">
    <location>
        <begin position="198"/>
        <end position="217"/>
    </location>
</feature>
<dbReference type="PROSITE" id="PS00028">
    <property type="entry name" value="ZINC_FINGER_C2H2_1"/>
    <property type="match status" value="1"/>
</dbReference>
<keyword evidence="2" id="KW-0479">Metal-binding</keyword>
<feature type="region of interest" description="Disordered" evidence="6">
    <location>
        <begin position="1"/>
        <end position="41"/>
    </location>
</feature>
<feature type="region of interest" description="Disordered" evidence="6">
    <location>
        <begin position="412"/>
        <end position="448"/>
    </location>
</feature>
<feature type="compositionally biased region" description="Basic and acidic residues" evidence="6">
    <location>
        <begin position="412"/>
        <end position="423"/>
    </location>
</feature>
<evidence type="ECO:0000256" key="2">
    <source>
        <dbReference type="ARBA" id="ARBA00022723"/>
    </source>
</evidence>
<dbReference type="Proteomes" id="UP000324897">
    <property type="component" value="Chromosome 3"/>
</dbReference>
<keyword evidence="4" id="KW-0862">Zinc</keyword>
<feature type="compositionally biased region" description="Polar residues" evidence="6">
    <location>
        <begin position="272"/>
        <end position="293"/>
    </location>
</feature>
<dbReference type="OrthoDB" id="434647at2759"/>
<evidence type="ECO:0000256" key="6">
    <source>
        <dbReference type="SAM" id="MobiDB-lite"/>
    </source>
</evidence>
<evidence type="ECO:0000313" key="8">
    <source>
        <dbReference type="EMBL" id="TVU09562.1"/>
    </source>
</evidence>
<feature type="region of interest" description="Disordered" evidence="6">
    <location>
        <begin position="198"/>
        <end position="232"/>
    </location>
</feature>
<dbReference type="GO" id="GO:0003676">
    <property type="term" value="F:nucleic acid binding"/>
    <property type="evidence" value="ECO:0007669"/>
    <property type="project" value="InterPro"/>
</dbReference>
<dbReference type="GO" id="GO:0008270">
    <property type="term" value="F:zinc ion binding"/>
    <property type="evidence" value="ECO:0007669"/>
    <property type="project" value="UniProtKB-KW"/>
</dbReference>
<evidence type="ECO:0000256" key="5">
    <source>
        <dbReference type="ARBA" id="ARBA00023242"/>
    </source>
</evidence>
<feature type="region of interest" description="Disordered" evidence="6">
    <location>
        <begin position="479"/>
        <end position="540"/>
    </location>
</feature>
<name>A0A5J9TE50_9POAL</name>
<proteinExistence type="predicted"/>
<evidence type="ECO:0000256" key="3">
    <source>
        <dbReference type="ARBA" id="ARBA00022771"/>
    </source>
</evidence>
<keyword evidence="9" id="KW-1185">Reference proteome</keyword>